<dbReference type="SUPFAM" id="SSF48371">
    <property type="entry name" value="ARM repeat"/>
    <property type="match status" value="1"/>
</dbReference>
<feature type="domain" description="Importin N-terminal" evidence="5">
    <location>
        <begin position="23"/>
        <end position="103"/>
    </location>
</feature>
<comment type="caution">
    <text evidence="6">The sequence shown here is derived from an EMBL/GenBank/DDBJ whole genome shotgun (WGS) entry which is preliminary data.</text>
</comment>
<dbReference type="Proteomes" id="UP001217918">
    <property type="component" value="Unassembled WGS sequence"/>
</dbReference>
<evidence type="ECO:0000259" key="5">
    <source>
        <dbReference type="PROSITE" id="PS50166"/>
    </source>
</evidence>
<protein>
    <recommendedName>
        <fullName evidence="5">Importin N-terminal domain-containing protein</fullName>
    </recommendedName>
</protein>
<keyword evidence="3" id="KW-0653">Protein transport</keyword>
<evidence type="ECO:0000256" key="2">
    <source>
        <dbReference type="ARBA" id="ARBA00022448"/>
    </source>
</evidence>
<dbReference type="SMART" id="SM00913">
    <property type="entry name" value="IBN_N"/>
    <property type="match status" value="1"/>
</dbReference>
<keyword evidence="4" id="KW-0539">Nucleus</keyword>
<dbReference type="GO" id="GO:0005829">
    <property type="term" value="C:cytosol"/>
    <property type="evidence" value="ECO:0007669"/>
    <property type="project" value="TreeGrafter"/>
</dbReference>
<keyword evidence="7" id="KW-1185">Reference proteome</keyword>
<dbReference type="GO" id="GO:0006606">
    <property type="term" value="P:protein import into nucleus"/>
    <property type="evidence" value="ECO:0007669"/>
    <property type="project" value="TreeGrafter"/>
</dbReference>
<keyword evidence="2" id="KW-0813">Transport</keyword>
<dbReference type="Pfam" id="PF03810">
    <property type="entry name" value="IBN_N"/>
    <property type="match status" value="1"/>
</dbReference>
<evidence type="ECO:0000313" key="6">
    <source>
        <dbReference type="EMBL" id="KAK2068354.1"/>
    </source>
</evidence>
<dbReference type="EMBL" id="JAQQPM010000002">
    <property type="protein sequence ID" value="KAK2068354.1"/>
    <property type="molecule type" value="Genomic_DNA"/>
</dbReference>
<proteinExistence type="predicted"/>
<gene>
    <name evidence="6" type="ORF">P8C59_002995</name>
</gene>
<organism evidence="6 7">
    <name type="scientific">Phyllachora maydis</name>
    <dbReference type="NCBI Taxonomy" id="1825666"/>
    <lineage>
        <taxon>Eukaryota</taxon>
        <taxon>Fungi</taxon>
        <taxon>Dikarya</taxon>
        <taxon>Ascomycota</taxon>
        <taxon>Pezizomycotina</taxon>
        <taxon>Sordariomycetes</taxon>
        <taxon>Sordariomycetidae</taxon>
        <taxon>Phyllachorales</taxon>
        <taxon>Phyllachoraceae</taxon>
        <taxon>Phyllachora</taxon>
    </lineage>
</organism>
<dbReference type="GO" id="GO:0031267">
    <property type="term" value="F:small GTPase binding"/>
    <property type="evidence" value="ECO:0007669"/>
    <property type="project" value="InterPro"/>
</dbReference>
<evidence type="ECO:0000256" key="3">
    <source>
        <dbReference type="ARBA" id="ARBA00022927"/>
    </source>
</evidence>
<dbReference type="InterPro" id="IPR056840">
    <property type="entry name" value="HEAT_IPO9_central"/>
</dbReference>
<sequence length="1037" mass="113977">MDEQLARLLRNTQSPDEEPRKQAELALQQLKAVASFPISLAQIGVNVSAPTELRQSALVYLRQFLEDNWVEEEEVHGRDGPYFPIPDAVKNQLRPMMLEQVLGPEGERKIKLSASYVVTKMAAHDFPDRWPDLLPAILSVMPTGSDTQLLGALVVLQDLVEDAFAGEQFFSKARDIISACFDVALNDGRKFSLRALAILVFRACFDILDMVKDDYKTEVKAFAEELLTSWLPFFESVLKTPLPEREANIRTQPDSWHGPISLKIQVLKTLSKIRSVFPTLLLPQSPAFFTATWEDLSKAALPYELMFTEWGAQVRLEDADGLPFSLDFLVIDEVDFLNQCLRAAPVQKELGAQLSAAGEAQKTQWLWDLLGLMVSFAQPTKEEEELWDIDVSLYLAEEASVSINYTARTACSDMLIKLGEWLGQRALEALFAMTKTQFADANGSSWRKQEAALYLFNALVVDLQERGENMAPEIAAAYLELVHYAISRQEEPILRARGFIVAANLSVSFPPANALLDSAMQAMTQDASELVQVACIKAMDGFIRSGLAPDRQGPIILAVQQFLEAKDLTELEDADDLLVTLVETLKSAVSMDVRIALLPENKAVDLLFLLVKHGQNNVDVESMVLETLEEIVRPLTDTASYTALCTKVLPMVVGAFDVANVTQDDPLVTIATEMLMALVQHGSEPLPAGFVASTLPRLNRLLMSATDGSVLRPGAEAVMYMLMHDHHQVLGWQDEKGRSGLETCLHIIDRLLGPEVEENSASEVGGLAAELVEKAGHDRLGPFLPKLLQAVAGRLATAEAASFIQSLILVFARLALVGAHDVVNFLHEIQVNGQSGLQVVMSKWLENSVNFAGYDEIRQNVIALSKLYSLNDPRLAQCQVKGDLIINANDSGRIMTRSRARENPDQYTIIPATLKILKVLIEELLSASGTQAASQAAAAAAALAAADGDADGGDEADGEGWEDAPDDFVDLSLGRNKAGLMGLFSAEANARMRDDETQAYLTDFFLRAARDNTADFEYWYGLLGPEEQGKLNELAGQ</sequence>
<evidence type="ECO:0000256" key="1">
    <source>
        <dbReference type="ARBA" id="ARBA00004123"/>
    </source>
</evidence>
<reference evidence="6" key="1">
    <citation type="journal article" date="2023" name="Mol. Plant Microbe Interact.">
        <title>Elucidating the Obligate Nature and Biological Capacity of an Invasive Fungal Corn Pathogen.</title>
        <authorList>
            <person name="MacCready J.S."/>
            <person name="Roggenkamp E.M."/>
            <person name="Gdanetz K."/>
            <person name="Chilvers M.I."/>
        </authorList>
    </citation>
    <scope>NUCLEOTIDE SEQUENCE</scope>
    <source>
        <strain evidence="6">PM02</strain>
    </source>
</reference>
<evidence type="ECO:0000256" key="4">
    <source>
        <dbReference type="ARBA" id="ARBA00023242"/>
    </source>
</evidence>
<dbReference type="GO" id="GO:0005635">
    <property type="term" value="C:nuclear envelope"/>
    <property type="evidence" value="ECO:0007669"/>
    <property type="project" value="TreeGrafter"/>
</dbReference>
<dbReference type="PANTHER" id="PTHR10997">
    <property type="entry name" value="IMPORTIN-7, 8, 11"/>
    <property type="match status" value="1"/>
</dbReference>
<name>A0AAD9M8P0_9PEZI</name>
<dbReference type="Gene3D" id="1.25.10.10">
    <property type="entry name" value="Leucine-rich Repeat Variant"/>
    <property type="match status" value="1"/>
</dbReference>
<dbReference type="InterPro" id="IPR001494">
    <property type="entry name" value="Importin-beta_N"/>
</dbReference>
<dbReference type="PANTHER" id="PTHR10997:SF9">
    <property type="entry name" value="IMPORTIN-9"/>
    <property type="match status" value="1"/>
</dbReference>
<dbReference type="InterPro" id="IPR016024">
    <property type="entry name" value="ARM-type_fold"/>
</dbReference>
<accession>A0AAD9M8P0</accession>
<evidence type="ECO:0000313" key="7">
    <source>
        <dbReference type="Proteomes" id="UP001217918"/>
    </source>
</evidence>
<dbReference type="InterPro" id="IPR011989">
    <property type="entry name" value="ARM-like"/>
</dbReference>
<dbReference type="PROSITE" id="PS50166">
    <property type="entry name" value="IMPORTIN_B_NT"/>
    <property type="match status" value="1"/>
</dbReference>
<dbReference type="Pfam" id="PF25018">
    <property type="entry name" value="HEAT_IPO9_c"/>
    <property type="match status" value="1"/>
</dbReference>
<dbReference type="AlphaFoldDB" id="A0AAD9M8P0"/>
<comment type="subcellular location">
    <subcellularLocation>
        <location evidence="1">Nucleus</location>
    </subcellularLocation>
</comment>